<evidence type="ECO:0000313" key="8">
    <source>
        <dbReference type="Proteomes" id="UP001558652"/>
    </source>
</evidence>
<dbReference type="EMBL" id="JBFDAA010000014">
    <property type="protein sequence ID" value="KAL1122224.1"/>
    <property type="molecule type" value="Genomic_DNA"/>
</dbReference>
<sequence>MDLLKLSGRGQFVPLVVGLVGLPGRGKTVLGHKLQKYLTWTGHRARVFSVSGYRRKHHDYTGHDFFRADNENAMEIRKKSHLEAMQDAERWINDGGEIAILDGTHSTMAVRQTLHNFFVKQLKCKVLFIECLIDDKDILENNIKEITQLSDDYRHMDTEKALDDIHQKVKHYLEHYKPICPKAEISYSYIKFHNAGENISVHHLDGPYQTKVLGYLSNFRPLRKTLYFSRHGESEFNLLGRIGGDSDLSTRGHKYAALLANYFNDLAIPNLQVWTSEKTRTKQTAEEINAPVDNLVPLNELNAGICEGLTYEEIQEKFPQEFAWRDQDKLRYRYPWGESYLDIISRLEPVLLELEREDNVVVISHQAVLRCILGYFLNTEPDQVPYLKVPLHTIIKLTTVGYECHVDFIEFKVECVDTYRKRPEVCNTSQ</sequence>
<dbReference type="GO" id="GO:0005524">
    <property type="term" value="F:ATP binding"/>
    <property type="evidence" value="ECO:0007669"/>
    <property type="project" value="UniProtKB-KW"/>
</dbReference>
<dbReference type="FunFam" id="3.40.50.300:FF:000644">
    <property type="entry name" value="GpmB, Fructose-2,6-bisphosphatase"/>
    <property type="match status" value="1"/>
</dbReference>
<dbReference type="InterPro" id="IPR029033">
    <property type="entry name" value="His_PPase_superfam"/>
</dbReference>
<proteinExistence type="inferred from homology"/>
<dbReference type="PANTHER" id="PTHR10606:SF65">
    <property type="entry name" value="6-PHOSPHOFRUCTO-2-KINASE_FRUCTOSE-2, 6-BISPHOSPHATASE-LIKE PROTEIN"/>
    <property type="match status" value="1"/>
</dbReference>
<evidence type="ECO:0000313" key="7">
    <source>
        <dbReference type="EMBL" id="KAL1122224.1"/>
    </source>
</evidence>
<feature type="binding site" evidence="5">
    <location>
        <position position="280"/>
    </location>
    <ligand>
        <name>substrate</name>
    </ligand>
</feature>
<dbReference type="SUPFAM" id="SSF53254">
    <property type="entry name" value="Phosphoglycerate mutase-like"/>
    <property type="match status" value="1"/>
</dbReference>
<dbReference type="Gene3D" id="3.40.50.300">
    <property type="entry name" value="P-loop containing nucleotide triphosphate hydrolases"/>
    <property type="match status" value="1"/>
</dbReference>
<dbReference type="CDD" id="cd07067">
    <property type="entry name" value="HP_PGM_like"/>
    <property type="match status" value="1"/>
</dbReference>
<feature type="active site" description="Tele-phosphohistidine intermediate" evidence="4">
    <location>
        <position position="231"/>
    </location>
</feature>
<keyword evidence="2" id="KW-0547">Nucleotide-binding</keyword>
<evidence type="ECO:0000256" key="1">
    <source>
        <dbReference type="ARBA" id="ARBA00008408"/>
    </source>
</evidence>
<reference evidence="7 8" key="1">
    <citation type="submission" date="2024-07" db="EMBL/GenBank/DDBJ databases">
        <title>Chromosome-level genome assembly of the water stick insect Ranatra chinensis (Heteroptera: Nepidae).</title>
        <authorList>
            <person name="Liu X."/>
        </authorList>
    </citation>
    <scope>NUCLEOTIDE SEQUENCE [LARGE SCALE GENOMIC DNA]</scope>
    <source>
        <strain evidence="7">Cailab_2021Rc</strain>
        <tissue evidence="7">Muscle</tissue>
    </source>
</reference>
<comment type="caution">
    <text evidence="7">The sequence shown here is derived from an EMBL/GenBank/DDBJ whole genome shotgun (WGS) entry which is preliminary data.</text>
</comment>
<organism evidence="7 8">
    <name type="scientific">Ranatra chinensis</name>
    <dbReference type="NCBI Taxonomy" id="642074"/>
    <lineage>
        <taxon>Eukaryota</taxon>
        <taxon>Metazoa</taxon>
        <taxon>Ecdysozoa</taxon>
        <taxon>Arthropoda</taxon>
        <taxon>Hexapoda</taxon>
        <taxon>Insecta</taxon>
        <taxon>Pterygota</taxon>
        <taxon>Neoptera</taxon>
        <taxon>Paraneoptera</taxon>
        <taxon>Hemiptera</taxon>
        <taxon>Heteroptera</taxon>
        <taxon>Panheteroptera</taxon>
        <taxon>Nepomorpha</taxon>
        <taxon>Nepidae</taxon>
        <taxon>Ranatrinae</taxon>
        <taxon>Ranatra</taxon>
    </lineage>
</organism>
<dbReference type="PRINTS" id="PR00991">
    <property type="entry name" value="6PFRUCTKNASE"/>
</dbReference>
<dbReference type="Gene3D" id="3.40.50.1240">
    <property type="entry name" value="Phosphoglycerate mutase-like"/>
    <property type="match status" value="1"/>
</dbReference>
<evidence type="ECO:0000256" key="4">
    <source>
        <dbReference type="PIRSR" id="PIRSR613078-1"/>
    </source>
</evidence>
<dbReference type="InterPro" id="IPR003094">
    <property type="entry name" value="6Pfruct_kin"/>
</dbReference>
<dbReference type="InterPro" id="IPR013079">
    <property type="entry name" value="6Phosfructo_kin"/>
</dbReference>
<gene>
    <name evidence="7" type="ORF">AAG570_003629</name>
</gene>
<dbReference type="SMART" id="SM00855">
    <property type="entry name" value="PGAM"/>
    <property type="match status" value="1"/>
</dbReference>
<dbReference type="SUPFAM" id="SSF52540">
    <property type="entry name" value="P-loop containing nucleoside triphosphate hydrolases"/>
    <property type="match status" value="1"/>
</dbReference>
<evidence type="ECO:0000256" key="5">
    <source>
        <dbReference type="PIRSR" id="PIRSR613078-2"/>
    </source>
</evidence>
<dbReference type="InterPro" id="IPR027417">
    <property type="entry name" value="P-loop_NTPase"/>
</dbReference>
<dbReference type="PIRSF" id="PIRSF000709">
    <property type="entry name" value="6PFK_2-Ptase"/>
    <property type="match status" value="1"/>
</dbReference>
<dbReference type="AlphaFoldDB" id="A0ABD0Y6G4"/>
<dbReference type="InterPro" id="IPR013078">
    <property type="entry name" value="His_Pase_superF_clade-1"/>
</dbReference>
<comment type="similarity">
    <text evidence="1">In the C-terminal section; belongs to the phosphoglycerate mutase family.</text>
</comment>
<dbReference type="Proteomes" id="UP001558652">
    <property type="component" value="Unassembled WGS sequence"/>
</dbReference>
<dbReference type="GO" id="GO:0016791">
    <property type="term" value="F:phosphatase activity"/>
    <property type="evidence" value="ECO:0007669"/>
    <property type="project" value="UniProtKB-ARBA"/>
</dbReference>
<dbReference type="FunFam" id="3.40.50.1240:FF:000001">
    <property type="entry name" value="6-phosphofructo-2-kinase/fructose-2, 6-bisphosphatase 3 isoform 2"/>
    <property type="match status" value="1"/>
</dbReference>
<dbReference type="Pfam" id="PF00300">
    <property type="entry name" value="His_Phos_1"/>
    <property type="match status" value="1"/>
</dbReference>
<protein>
    <recommendedName>
        <fullName evidence="6">6-phosphofructo-2-kinase domain-containing protein</fullName>
    </recommendedName>
</protein>
<accession>A0ABD0Y6G4</accession>
<evidence type="ECO:0000256" key="2">
    <source>
        <dbReference type="ARBA" id="ARBA00022741"/>
    </source>
</evidence>
<dbReference type="Pfam" id="PF01591">
    <property type="entry name" value="6PF2K"/>
    <property type="match status" value="1"/>
</dbReference>
<feature type="active site" description="Proton donor/acceptor" evidence="4">
    <location>
        <position position="300"/>
    </location>
</feature>
<dbReference type="PANTHER" id="PTHR10606">
    <property type="entry name" value="6-PHOSPHOFRUCTO-2-KINASE/FRUCTOSE-2,6-BISPHOSPHATASE"/>
    <property type="match status" value="1"/>
</dbReference>
<keyword evidence="8" id="KW-1185">Reference proteome</keyword>
<name>A0ABD0Y6G4_9HEMI</name>
<keyword evidence="3" id="KW-0067">ATP-binding</keyword>
<feature type="domain" description="6-phosphofructo-2-kinase" evidence="6">
    <location>
        <begin position="13"/>
        <end position="220"/>
    </location>
</feature>
<feature type="binding site" evidence="5">
    <location>
        <begin position="230"/>
        <end position="237"/>
    </location>
    <ligand>
        <name>substrate</name>
    </ligand>
</feature>
<evidence type="ECO:0000259" key="6">
    <source>
        <dbReference type="Pfam" id="PF01591"/>
    </source>
</evidence>
<evidence type="ECO:0000256" key="3">
    <source>
        <dbReference type="ARBA" id="ARBA00022840"/>
    </source>
</evidence>